<dbReference type="GO" id="GO:0003954">
    <property type="term" value="F:NADH dehydrogenase activity"/>
    <property type="evidence" value="ECO:0007669"/>
    <property type="project" value="TreeGrafter"/>
</dbReference>
<dbReference type="PROSITE" id="PS00668">
    <property type="entry name" value="COMPLEX1_ND1_2"/>
    <property type="match status" value="1"/>
</dbReference>
<comment type="catalytic activity">
    <reaction evidence="8">
        <text>a ubiquinone + NADH + 5 H(+)(in) = a ubiquinol + NAD(+) + 4 H(+)(out)</text>
        <dbReference type="Rhea" id="RHEA:29091"/>
        <dbReference type="Rhea" id="RHEA-COMP:9565"/>
        <dbReference type="Rhea" id="RHEA-COMP:9566"/>
        <dbReference type="ChEBI" id="CHEBI:15378"/>
        <dbReference type="ChEBI" id="CHEBI:16389"/>
        <dbReference type="ChEBI" id="CHEBI:17976"/>
        <dbReference type="ChEBI" id="CHEBI:57540"/>
        <dbReference type="ChEBI" id="CHEBI:57945"/>
        <dbReference type="EC" id="7.1.1.2"/>
    </reaction>
</comment>
<comment type="subcellular location">
    <subcellularLocation>
        <location evidence="1">Membrane</location>
        <topology evidence="1">Multi-pass membrane protein</topology>
    </subcellularLocation>
    <subcellularLocation>
        <location evidence="7">Mitochondrion inner membrane</location>
        <topology evidence="7">Multi-pass membrane protein</topology>
    </subcellularLocation>
</comment>
<evidence type="ECO:0000256" key="9">
    <source>
        <dbReference type="SAM" id="Phobius"/>
    </source>
</evidence>
<evidence type="ECO:0000256" key="2">
    <source>
        <dbReference type="ARBA" id="ARBA00010535"/>
    </source>
</evidence>
<dbReference type="GO" id="GO:0008137">
    <property type="term" value="F:NADH dehydrogenase (ubiquinone) activity"/>
    <property type="evidence" value="ECO:0007669"/>
    <property type="project" value="UniProtKB-EC"/>
</dbReference>
<evidence type="ECO:0000256" key="5">
    <source>
        <dbReference type="ARBA" id="ARBA00022989"/>
    </source>
</evidence>
<reference evidence="10" key="1">
    <citation type="journal article" date="2016" name="Genome Announc.">
        <title>Mitochondrial Genome Sequence of the Galapagos Endemic Land Snail Naesiotus nux.</title>
        <authorList>
            <person name="Hunter S.S."/>
            <person name="Settles M.L."/>
            <person name="New D.D."/>
            <person name="Parent C.E."/>
            <person name="Gerritsen A.T."/>
        </authorList>
    </citation>
    <scope>NUCLEOTIDE SEQUENCE</scope>
</reference>
<geneLocation type="mitochondrion" evidence="10"/>
<proteinExistence type="inferred from homology"/>
<dbReference type="PROSITE" id="PS00667">
    <property type="entry name" value="COMPLEX1_ND1_1"/>
    <property type="match status" value="1"/>
</dbReference>
<sequence length="319" mass="36379">MFNKYVFYCSINLFMIMHLINNLILCLCILLSVAFYTLLERKVLGVLQMRKGPNVVGLWGIIQPLSDALKLLIKENNLPFMSNKFIFISVPIIGLTLSLFMWILMPSEFSLKSSLLSGILLFMCLSSLSVFIILLSGWSSNSKYAFLGALRAAAQSISYEISMALVLLFPILAISSLSWYSALKFLYPTAMLFLSVLLIWFVTALAETNRAPFDFAEGESELVSGFNIEYGGGLFVLLFLSEYSNILFLSMLTSIWFISFNLTFWFYTLICLITAFFFLLVRGVYPRHRYDLLMMLCWKVFLPISLCKLMFMSGLLMLC</sequence>
<evidence type="ECO:0000313" key="10">
    <source>
        <dbReference type="EMBL" id="ALO20559.1"/>
    </source>
</evidence>
<evidence type="ECO:0000256" key="7">
    <source>
        <dbReference type="RuleBase" id="RU000471"/>
    </source>
</evidence>
<dbReference type="GO" id="GO:0005743">
    <property type="term" value="C:mitochondrial inner membrane"/>
    <property type="evidence" value="ECO:0007669"/>
    <property type="project" value="UniProtKB-SubCell"/>
</dbReference>
<feature type="transmembrane region" description="Helical" evidence="9">
    <location>
        <begin position="12"/>
        <end position="36"/>
    </location>
</feature>
<keyword evidence="8" id="KW-0830">Ubiquinone</keyword>
<protein>
    <recommendedName>
        <fullName evidence="3 8">NADH-ubiquinone oxidoreductase chain 1</fullName>
        <ecNumber evidence="8">7.1.1.2</ecNumber>
    </recommendedName>
</protein>
<comment type="similarity">
    <text evidence="2 7">Belongs to the complex I subunit 1 family.</text>
</comment>
<accession>A0A0S2IAT5</accession>
<dbReference type="PANTHER" id="PTHR11432">
    <property type="entry name" value="NADH DEHYDROGENASE SUBUNIT 1"/>
    <property type="match status" value="1"/>
</dbReference>
<organism evidence="10">
    <name type="scientific">Naesiotus nux</name>
    <name type="common">Galapagos land snail</name>
    <name type="synonym">Bulimus nux</name>
    <dbReference type="NCBI Taxonomy" id="1755238"/>
    <lineage>
        <taxon>Eukaryota</taxon>
        <taxon>Metazoa</taxon>
        <taxon>Spiralia</taxon>
        <taxon>Lophotrochozoa</taxon>
        <taxon>Mollusca</taxon>
        <taxon>Gastropoda</taxon>
        <taxon>Heterobranchia</taxon>
        <taxon>Euthyneura</taxon>
        <taxon>Panpulmonata</taxon>
        <taxon>Eupulmonata</taxon>
        <taxon>Stylommatophora</taxon>
        <taxon>Helicina</taxon>
        <taxon>Orthalicoidea</taxon>
        <taxon>Orthalicidae</taxon>
        <taxon>Naesiotus</taxon>
    </lineage>
</organism>
<dbReference type="EMBL" id="KT821554">
    <property type="protein sequence ID" value="ALO20559.1"/>
    <property type="molecule type" value="Genomic_DNA"/>
</dbReference>
<dbReference type="EC" id="7.1.1.2" evidence="8"/>
<feature type="transmembrane region" description="Helical" evidence="9">
    <location>
        <begin position="234"/>
        <end position="258"/>
    </location>
</feature>
<feature type="transmembrane region" description="Helical" evidence="9">
    <location>
        <begin position="116"/>
        <end position="138"/>
    </location>
</feature>
<dbReference type="InterPro" id="IPR001694">
    <property type="entry name" value="NADH_UbQ_OxRdtase_su1/FPO"/>
</dbReference>
<feature type="transmembrane region" description="Helical" evidence="9">
    <location>
        <begin position="296"/>
        <end position="318"/>
    </location>
</feature>
<evidence type="ECO:0000256" key="6">
    <source>
        <dbReference type="ARBA" id="ARBA00023136"/>
    </source>
</evidence>
<keyword evidence="7" id="KW-0520">NAD</keyword>
<feature type="transmembrane region" description="Helical" evidence="9">
    <location>
        <begin position="264"/>
        <end position="284"/>
    </location>
</feature>
<dbReference type="Pfam" id="PF00146">
    <property type="entry name" value="NADHdh"/>
    <property type="match status" value="1"/>
</dbReference>
<dbReference type="HAMAP" id="MF_01350">
    <property type="entry name" value="NDH1_NuoH"/>
    <property type="match status" value="1"/>
</dbReference>
<feature type="transmembrane region" description="Helical" evidence="9">
    <location>
        <begin position="56"/>
        <end position="73"/>
    </location>
</feature>
<keyword evidence="6 9" id="KW-0472">Membrane</keyword>
<dbReference type="PANTHER" id="PTHR11432:SF3">
    <property type="entry name" value="NADH-UBIQUINONE OXIDOREDUCTASE CHAIN 1"/>
    <property type="match status" value="1"/>
</dbReference>
<evidence type="ECO:0000256" key="4">
    <source>
        <dbReference type="ARBA" id="ARBA00022692"/>
    </source>
</evidence>
<gene>
    <name evidence="10" type="primary">nad1</name>
</gene>
<dbReference type="AlphaFoldDB" id="A0A0S2IAT5"/>
<name>A0A0S2IAT5_NAENU</name>
<feature type="transmembrane region" description="Helical" evidence="9">
    <location>
        <begin position="159"/>
        <end position="179"/>
    </location>
</feature>
<dbReference type="GO" id="GO:0009060">
    <property type="term" value="P:aerobic respiration"/>
    <property type="evidence" value="ECO:0007669"/>
    <property type="project" value="TreeGrafter"/>
</dbReference>
<evidence type="ECO:0000256" key="1">
    <source>
        <dbReference type="ARBA" id="ARBA00004141"/>
    </source>
</evidence>
<feature type="transmembrane region" description="Helical" evidence="9">
    <location>
        <begin position="85"/>
        <end position="104"/>
    </location>
</feature>
<dbReference type="InterPro" id="IPR018086">
    <property type="entry name" value="NADH_UbQ_OxRdtase_su1_CS"/>
</dbReference>
<evidence type="ECO:0000256" key="8">
    <source>
        <dbReference type="RuleBase" id="RU000473"/>
    </source>
</evidence>
<keyword evidence="4 7" id="KW-0812">Transmembrane</keyword>
<keyword evidence="5 9" id="KW-1133">Transmembrane helix</keyword>
<evidence type="ECO:0000256" key="3">
    <source>
        <dbReference type="ARBA" id="ARBA00021009"/>
    </source>
</evidence>
<feature type="transmembrane region" description="Helical" evidence="9">
    <location>
        <begin position="185"/>
        <end position="206"/>
    </location>
</feature>
<keyword evidence="8 10" id="KW-0496">Mitochondrion</keyword>